<keyword evidence="2" id="KW-1185">Reference proteome</keyword>
<gene>
    <name evidence="1" type="ORF">GMARGA_LOCUS22638</name>
</gene>
<evidence type="ECO:0000313" key="1">
    <source>
        <dbReference type="EMBL" id="CAG8798631.1"/>
    </source>
</evidence>
<sequence length="227" mass="26344">MALFYLLTCNQKECNLAISNDNHSLKYLLSHLFKGFFNTFSAPENTPEKSWIFPDLKTETFNLNQPNTATFTKPIPISQLKELATKIAKKFAKENSVSETADQHIHYFYSYLKIYLKTAAANDGIQGLNLENVLQYLITPNINPHIPARVIIYYDIQNQSRIFIKNIKEQYSTVCLPQAEEFIISYYKITIPKANNNTLFFSPKATNQDNHMDKTTYPLFNNLFYRN</sequence>
<dbReference type="EMBL" id="CAJVQB010022034">
    <property type="protein sequence ID" value="CAG8798631.1"/>
    <property type="molecule type" value="Genomic_DNA"/>
</dbReference>
<proteinExistence type="predicted"/>
<accession>A0ABN7VTJ5</accession>
<dbReference type="Proteomes" id="UP000789901">
    <property type="component" value="Unassembled WGS sequence"/>
</dbReference>
<evidence type="ECO:0000313" key="2">
    <source>
        <dbReference type="Proteomes" id="UP000789901"/>
    </source>
</evidence>
<feature type="non-terminal residue" evidence="1">
    <location>
        <position position="227"/>
    </location>
</feature>
<reference evidence="1 2" key="1">
    <citation type="submission" date="2021-06" db="EMBL/GenBank/DDBJ databases">
        <authorList>
            <person name="Kallberg Y."/>
            <person name="Tangrot J."/>
            <person name="Rosling A."/>
        </authorList>
    </citation>
    <scope>NUCLEOTIDE SEQUENCE [LARGE SCALE GENOMIC DNA]</scope>
    <source>
        <strain evidence="1 2">120-4 pot B 10/14</strain>
    </source>
</reference>
<comment type="caution">
    <text evidence="1">The sequence shown here is derived from an EMBL/GenBank/DDBJ whole genome shotgun (WGS) entry which is preliminary data.</text>
</comment>
<organism evidence="1 2">
    <name type="scientific">Gigaspora margarita</name>
    <dbReference type="NCBI Taxonomy" id="4874"/>
    <lineage>
        <taxon>Eukaryota</taxon>
        <taxon>Fungi</taxon>
        <taxon>Fungi incertae sedis</taxon>
        <taxon>Mucoromycota</taxon>
        <taxon>Glomeromycotina</taxon>
        <taxon>Glomeromycetes</taxon>
        <taxon>Diversisporales</taxon>
        <taxon>Gigasporaceae</taxon>
        <taxon>Gigaspora</taxon>
    </lineage>
</organism>
<name>A0ABN7VTJ5_GIGMA</name>
<protein>
    <submittedName>
        <fullName evidence="1">6746_t:CDS:1</fullName>
    </submittedName>
</protein>